<dbReference type="AlphaFoldDB" id="A0A1L7CD72"/>
<organism evidence="2 3">
    <name type="scientific">Corynebacterium aquilae DSM 44791</name>
    <dbReference type="NCBI Taxonomy" id="1431546"/>
    <lineage>
        <taxon>Bacteria</taxon>
        <taxon>Bacillati</taxon>
        <taxon>Actinomycetota</taxon>
        <taxon>Actinomycetes</taxon>
        <taxon>Mycobacteriales</taxon>
        <taxon>Corynebacteriaceae</taxon>
        <taxon>Corynebacterium</taxon>
    </lineage>
</organism>
<protein>
    <submittedName>
        <fullName evidence="2">Uncharacterized protein</fullName>
    </submittedName>
</protein>
<dbReference type="EMBL" id="CP009245">
    <property type="protein sequence ID" value="APT83786.1"/>
    <property type="molecule type" value="Genomic_DNA"/>
</dbReference>
<feature type="transmembrane region" description="Helical" evidence="1">
    <location>
        <begin position="53"/>
        <end position="80"/>
    </location>
</feature>
<evidence type="ECO:0000256" key="1">
    <source>
        <dbReference type="SAM" id="Phobius"/>
    </source>
</evidence>
<name>A0A1L7CD72_9CORY</name>
<feature type="transmembrane region" description="Helical" evidence="1">
    <location>
        <begin position="120"/>
        <end position="139"/>
    </location>
</feature>
<keyword evidence="1" id="KW-1133">Transmembrane helix</keyword>
<evidence type="ECO:0000313" key="3">
    <source>
        <dbReference type="Proteomes" id="UP000185478"/>
    </source>
</evidence>
<feature type="transmembrane region" description="Helical" evidence="1">
    <location>
        <begin position="92"/>
        <end position="114"/>
    </location>
</feature>
<sequence length="178" mass="19464">MSDDATTAHPSGLDAHPWWFTLATQGLLLIILIATVVEAILLAGWVLDPDAMWWQIVILPQTWLLSGQADVWAAIFYSVAHNIIGTSMRYSSVIQVTFAVILTVKFLLLVYAGWGRGNSVLMSALKLLLILQALANTYIVFIQNFAIPAVGLLFGAGINLAFVWFVHEAGKTPRAAEL</sequence>
<dbReference type="KEGG" id="caqu:CAQU_00305"/>
<evidence type="ECO:0000313" key="2">
    <source>
        <dbReference type="EMBL" id="APT83786.1"/>
    </source>
</evidence>
<dbReference type="Proteomes" id="UP000185478">
    <property type="component" value="Chromosome"/>
</dbReference>
<keyword evidence="1" id="KW-0812">Transmembrane</keyword>
<reference evidence="2 3" key="1">
    <citation type="submission" date="2014-08" db="EMBL/GenBank/DDBJ databases">
        <title>Complete genome sequence of Corynebacterium aquilae S-613T(T) (=DSM 44791(T)), isolated from the choana of a healthy golden eagle.</title>
        <authorList>
            <person name="Ruckert C."/>
            <person name="Albersmeier A."/>
            <person name="Winkler A."/>
            <person name="Kalinowski J."/>
        </authorList>
    </citation>
    <scope>NUCLEOTIDE SEQUENCE [LARGE SCALE GENOMIC DNA]</scope>
    <source>
        <strain evidence="2 3">S-613</strain>
    </source>
</reference>
<proteinExistence type="predicted"/>
<dbReference type="RefSeq" id="WP_075724224.1">
    <property type="nucleotide sequence ID" value="NZ_CP009245.1"/>
</dbReference>
<keyword evidence="1" id="KW-0472">Membrane</keyword>
<accession>A0A1L7CD72</accession>
<gene>
    <name evidence="2" type="ORF">CAQU_00305</name>
</gene>
<keyword evidence="3" id="KW-1185">Reference proteome</keyword>
<feature type="transmembrane region" description="Helical" evidence="1">
    <location>
        <begin position="27"/>
        <end position="47"/>
    </location>
</feature>
<feature type="transmembrane region" description="Helical" evidence="1">
    <location>
        <begin position="146"/>
        <end position="166"/>
    </location>
</feature>